<keyword evidence="11" id="KW-0560">Oxidoreductase</keyword>
<dbReference type="Gene3D" id="2.60.120.620">
    <property type="entry name" value="q2cbj1_9rhob like domain"/>
    <property type="match status" value="1"/>
</dbReference>
<feature type="chain" id="PRO_5039007293" description="procollagen-proline 4-dioxygenase" evidence="15">
    <location>
        <begin position="22"/>
        <end position="525"/>
    </location>
</feature>
<evidence type="ECO:0000256" key="2">
    <source>
        <dbReference type="ARBA" id="ARBA00002035"/>
    </source>
</evidence>
<evidence type="ECO:0000256" key="3">
    <source>
        <dbReference type="ARBA" id="ARBA00004319"/>
    </source>
</evidence>
<dbReference type="PROSITE" id="PS50005">
    <property type="entry name" value="TPR"/>
    <property type="match status" value="1"/>
</dbReference>
<evidence type="ECO:0000256" key="8">
    <source>
        <dbReference type="ARBA" id="ARBA00022824"/>
    </source>
</evidence>
<keyword evidence="10" id="KW-0223">Dioxygenase</keyword>
<dbReference type="InterPro" id="IPR011990">
    <property type="entry name" value="TPR-like_helical_dom_sf"/>
</dbReference>
<dbReference type="FunFam" id="1.25.40.10:FF:000006">
    <property type="entry name" value="Prolyl 4-hydroxylase subunit alpha 2"/>
    <property type="match status" value="1"/>
</dbReference>
<keyword evidence="8" id="KW-0256">Endoplasmic reticulum</keyword>
<evidence type="ECO:0000313" key="17">
    <source>
        <dbReference type="EMBL" id="KAG7484692.1"/>
    </source>
</evidence>
<comment type="cofactor">
    <cofactor evidence="1">
        <name>L-ascorbate</name>
        <dbReference type="ChEBI" id="CHEBI:38290"/>
    </cofactor>
</comment>
<dbReference type="InterPro" id="IPR006620">
    <property type="entry name" value="Pro_4_hyd_alph"/>
</dbReference>
<evidence type="ECO:0000256" key="9">
    <source>
        <dbReference type="ARBA" id="ARBA00022896"/>
    </source>
</evidence>
<reference evidence="17" key="1">
    <citation type="submission" date="2021-01" db="EMBL/GenBank/DDBJ databases">
        <authorList>
            <person name="Zahm M."/>
            <person name="Roques C."/>
            <person name="Cabau C."/>
            <person name="Klopp C."/>
            <person name="Donnadieu C."/>
            <person name="Jouanno E."/>
            <person name="Lampietro C."/>
            <person name="Louis A."/>
            <person name="Herpin A."/>
            <person name="Echchiki A."/>
            <person name="Berthelot C."/>
            <person name="Parey E."/>
            <person name="Roest-Crollius H."/>
            <person name="Braasch I."/>
            <person name="Postlethwait J."/>
            <person name="Bobe J."/>
            <person name="Montfort J."/>
            <person name="Bouchez O."/>
            <person name="Begum T."/>
            <person name="Mejri S."/>
            <person name="Adams A."/>
            <person name="Chen W.-J."/>
            <person name="Guiguen Y."/>
        </authorList>
    </citation>
    <scope>NUCLEOTIDE SEQUENCE</scope>
    <source>
        <strain evidence="17">YG-15Mar2019-1</strain>
        <tissue evidence="17">Brain</tissue>
    </source>
</reference>
<sequence>MELKWLVSSFLYNVLLWTANAEFYSSIDHMTKLVATERDLIQSFKDYVTVEEAHVAHLKSCLQLVESFPRDFPEDLEKYISNPLTAYKLVRRLKSEWMMVETVTKLSPAPEFLDSLSVKFQQIPSDEDLDGVALGLVRLQETYRLQPKNILEGGLMEVGNVETLSTDEAFHVATVAHKNLKFHYAYLWMLEALKQLEEGRVARVTKKEVINFLAPFSFQMGDLAQAIYLTEQLLKLDPNDFNAANHLKFYEHMKESIQRNRTETPASGAHIYVPSFPMEQQSYEALCRGEGIKMTPRRQRALFCRYSTGGRNPRLIYAPMKEEDEWDQPQITRYHDFISDKEIDTIKQLSRPKLARAMVLDHITGRNFSAEIRVSKSTWLTEDEDPVVSRVNQRIADVTGLDMQMAEELQVANYGIGGQYEPHYDSKLANDSEFEAVGGRIATTLIYMSDVNMGGATVFPTIGAALQPEKGSAVVWYNLLQNGQDDQRTLHAACPVLVGNKWVSNKWIRERGQEFRRRCALSESE</sequence>
<dbReference type="EMBL" id="JAFDVH010000003">
    <property type="protein sequence ID" value="KAG7484692.1"/>
    <property type="molecule type" value="Genomic_DNA"/>
</dbReference>
<feature type="signal peptide" evidence="15">
    <location>
        <begin position="1"/>
        <end position="21"/>
    </location>
</feature>
<dbReference type="InterPro" id="IPR045054">
    <property type="entry name" value="P4HA-like"/>
</dbReference>
<evidence type="ECO:0000313" key="18">
    <source>
        <dbReference type="Proteomes" id="UP001046870"/>
    </source>
</evidence>
<feature type="domain" description="Fe2OG dioxygenase" evidence="16">
    <location>
        <begin position="405"/>
        <end position="510"/>
    </location>
</feature>
<evidence type="ECO:0000256" key="13">
    <source>
        <dbReference type="ARBA" id="ARBA00023180"/>
    </source>
</evidence>
<evidence type="ECO:0000256" key="10">
    <source>
        <dbReference type="ARBA" id="ARBA00022964"/>
    </source>
</evidence>
<comment type="caution">
    <text evidence="17">The sequence shown here is derived from an EMBL/GenBank/DDBJ whole genome shotgun (WGS) entry which is preliminary data.</text>
</comment>
<dbReference type="InterPro" id="IPR005123">
    <property type="entry name" value="Oxoglu/Fe-dep_dioxygenase_dom"/>
</dbReference>
<comment type="function">
    <text evidence="2">Catalyzes the post-translational formation of 4-hydroxyproline in -Xaa-Pro-Gly- sequences in collagens and other proteins.</text>
</comment>
<comment type="subcellular location">
    <subcellularLocation>
        <location evidence="3">Endoplasmic reticulum lumen</location>
    </subcellularLocation>
</comment>
<name>A0A9D3QE85_MEGAT</name>
<dbReference type="AlphaFoldDB" id="A0A9D3QE85"/>
<dbReference type="GO" id="GO:0005506">
    <property type="term" value="F:iron ion binding"/>
    <property type="evidence" value="ECO:0007669"/>
    <property type="project" value="InterPro"/>
</dbReference>
<dbReference type="GO" id="GO:0031418">
    <property type="term" value="F:L-ascorbic acid binding"/>
    <property type="evidence" value="ECO:0007669"/>
    <property type="project" value="UniProtKB-KW"/>
</dbReference>
<keyword evidence="6" id="KW-0479">Metal-binding</keyword>
<keyword evidence="13" id="KW-0325">Glycoprotein</keyword>
<evidence type="ECO:0000256" key="11">
    <source>
        <dbReference type="ARBA" id="ARBA00023002"/>
    </source>
</evidence>
<evidence type="ECO:0000256" key="4">
    <source>
        <dbReference type="ARBA" id="ARBA00006511"/>
    </source>
</evidence>
<dbReference type="GO" id="GO:0005788">
    <property type="term" value="C:endoplasmic reticulum lumen"/>
    <property type="evidence" value="ECO:0007669"/>
    <property type="project" value="UniProtKB-SubCell"/>
</dbReference>
<evidence type="ECO:0000259" key="16">
    <source>
        <dbReference type="PROSITE" id="PS51471"/>
    </source>
</evidence>
<evidence type="ECO:0000256" key="1">
    <source>
        <dbReference type="ARBA" id="ARBA00001961"/>
    </source>
</evidence>
<keyword evidence="7 14" id="KW-0802">TPR repeat</keyword>
<evidence type="ECO:0000256" key="5">
    <source>
        <dbReference type="ARBA" id="ARBA00012269"/>
    </source>
</evidence>
<organism evidence="17 18">
    <name type="scientific">Megalops atlanticus</name>
    <name type="common">Tarpon</name>
    <name type="synonym">Clupea gigantea</name>
    <dbReference type="NCBI Taxonomy" id="7932"/>
    <lineage>
        <taxon>Eukaryota</taxon>
        <taxon>Metazoa</taxon>
        <taxon>Chordata</taxon>
        <taxon>Craniata</taxon>
        <taxon>Vertebrata</taxon>
        <taxon>Euteleostomi</taxon>
        <taxon>Actinopterygii</taxon>
        <taxon>Neopterygii</taxon>
        <taxon>Teleostei</taxon>
        <taxon>Elopiformes</taxon>
        <taxon>Megalopidae</taxon>
        <taxon>Megalops</taxon>
    </lineage>
</organism>
<keyword evidence="18" id="KW-1185">Reference proteome</keyword>
<gene>
    <name evidence="17" type="ORF">MATL_G00052410</name>
</gene>
<dbReference type="OrthoDB" id="420380at2759"/>
<dbReference type="InterPro" id="IPR044862">
    <property type="entry name" value="Pro_4_hyd_alph_FE2OG_OXY"/>
</dbReference>
<keyword evidence="15" id="KW-0732">Signal</keyword>
<protein>
    <recommendedName>
        <fullName evidence="5">procollagen-proline 4-dioxygenase</fullName>
        <ecNumber evidence="5">1.14.11.2</ecNumber>
    </recommendedName>
</protein>
<dbReference type="Gene3D" id="6.10.140.1460">
    <property type="match status" value="1"/>
</dbReference>
<dbReference type="SMART" id="SM00702">
    <property type="entry name" value="P4Hc"/>
    <property type="match status" value="1"/>
</dbReference>
<evidence type="ECO:0000256" key="12">
    <source>
        <dbReference type="ARBA" id="ARBA00023004"/>
    </source>
</evidence>
<dbReference type="SUPFAM" id="SSF48452">
    <property type="entry name" value="TPR-like"/>
    <property type="match status" value="1"/>
</dbReference>
<dbReference type="InterPro" id="IPR019734">
    <property type="entry name" value="TPR_rpt"/>
</dbReference>
<dbReference type="Gene3D" id="1.25.40.10">
    <property type="entry name" value="Tetratricopeptide repeat domain"/>
    <property type="match status" value="1"/>
</dbReference>
<dbReference type="FunFam" id="2.60.120.620:FF:000001">
    <property type="entry name" value="Prolyl 4-hydroxylase subunit alpha 2"/>
    <property type="match status" value="1"/>
</dbReference>
<dbReference type="PANTHER" id="PTHR10869:SF244">
    <property type="entry name" value="PROLYL 4-HYDROXYLASE SUBUNIT ALPHA-2"/>
    <property type="match status" value="1"/>
</dbReference>
<comment type="similarity">
    <text evidence="4">Belongs to the P4HA family.</text>
</comment>
<proteinExistence type="inferred from homology"/>
<evidence type="ECO:0000256" key="7">
    <source>
        <dbReference type="ARBA" id="ARBA00022803"/>
    </source>
</evidence>
<dbReference type="PROSITE" id="PS51471">
    <property type="entry name" value="FE2OG_OXY"/>
    <property type="match status" value="1"/>
</dbReference>
<accession>A0A9D3QE85</accession>
<keyword evidence="12" id="KW-0408">Iron</keyword>
<keyword evidence="9" id="KW-0847">Vitamin C</keyword>
<dbReference type="GO" id="GO:0004656">
    <property type="term" value="F:procollagen-proline 4-dioxygenase activity"/>
    <property type="evidence" value="ECO:0007669"/>
    <property type="project" value="UniProtKB-EC"/>
</dbReference>
<dbReference type="Pfam" id="PF13640">
    <property type="entry name" value="2OG-FeII_Oxy_3"/>
    <property type="match status" value="1"/>
</dbReference>
<dbReference type="InterPro" id="IPR013547">
    <property type="entry name" value="P4H_N"/>
</dbReference>
<dbReference type="Pfam" id="PF23558">
    <property type="entry name" value="TPR_P4H"/>
    <property type="match status" value="1"/>
</dbReference>
<evidence type="ECO:0000256" key="6">
    <source>
        <dbReference type="ARBA" id="ARBA00022723"/>
    </source>
</evidence>
<evidence type="ECO:0000256" key="15">
    <source>
        <dbReference type="SAM" id="SignalP"/>
    </source>
</evidence>
<dbReference type="EC" id="1.14.11.2" evidence="5"/>
<dbReference type="InterPro" id="IPR059068">
    <property type="entry name" value="TPR_P4H"/>
</dbReference>
<dbReference type="Proteomes" id="UP001046870">
    <property type="component" value="Chromosome 3"/>
</dbReference>
<feature type="repeat" description="TPR" evidence="14">
    <location>
        <begin position="207"/>
        <end position="240"/>
    </location>
</feature>
<dbReference type="PANTHER" id="PTHR10869">
    <property type="entry name" value="PROLYL 4-HYDROXYLASE ALPHA SUBUNIT"/>
    <property type="match status" value="1"/>
</dbReference>
<evidence type="ECO:0000256" key="14">
    <source>
        <dbReference type="PROSITE-ProRule" id="PRU00339"/>
    </source>
</evidence>
<dbReference type="Pfam" id="PF08336">
    <property type="entry name" value="P4Ha_N"/>
    <property type="match status" value="1"/>
</dbReference>